<dbReference type="Proteomes" id="UP001234178">
    <property type="component" value="Unassembled WGS sequence"/>
</dbReference>
<proteinExistence type="predicted"/>
<name>A0ABR0A7M4_9CRUS</name>
<evidence type="ECO:0000313" key="1">
    <source>
        <dbReference type="EMBL" id="KAK4021135.1"/>
    </source>
</evidence>
<dbReference type="EMBL" id="JAOYFB010000036">
    <property type="protein sequence ID" value="KAK4021135.1"/>
    <property type="molecule type" value="Genomic_DNA"/>
</dbReference>
<reference evidence="1 2" key="1">
    <citation type="journal article" date="2023" name="Nucleic Acids Res.">
        <title>The hologenome of Daphnia magna reveals possible DNA methylation and microbiome-mediated evolution of the host genome.</title>
        <authorList>
            <person name="Chaturvedi A."/>
            <person name="Li X."/>
            <person name="Dhandapani V."/>
            <person name="Marshall H."/>
            <person name="Kissane S."/>
            <person name="Cuenca-Cambronero M."/>
            <person name="Asole G."/>
            <person name="Calvet F."/>
            <person name="Ruiz-Romero M."/>
            <person name="Marangio P."/>
            <person name="Guigo R."/>
            <person name="Rago D."/>
            <person name="Mirbahai L."/>
            <person name="Eastwood N."/>
            <person name="Colbourne J.K."/>
            <person name="Zhou J."/>
            <person name="Mallon E."/>
            <person name="Orsini L."/>
        </authorList>
    </citation>
    <scope>NUCLEOTIDE SEQUENCE [LARGE SCALE GENOMIC DNA]</scope>
    <source>
        <strain evidence="1">LRV0_1</strain>
    </source>
</reference>
<protein>
    <submittedName>
        <fullName evidence="1">Uncharacterized protein</fullName>
    </submittedName>
</protein>
<keyword evidence="2" id="KW-1185">Reference proteome</keyword>
<organism evidence="1 2">
    <name type="scientific">Daphnia magna</name>
    <dbReference type="NCBI Taxonomy" id="35525"/>
    <lineage>
        <taxon>Eukaryota</taxon>
        <taxon>Metazoa</taxon>
        <taxon>Ecdysozoa</taxon>
        <taxon>Arthropoda</taxon>
        <taxon>Crustacea</taxon>
        <taxon>Branchiopoda</taxon>
        <taxon>Diplostraca</taxon>
        <taxon>Cladocera</taxon>
        <taxon>Anomopoda</taxon>
        <taxon>Daphniidae</taxon>
        <taxon>Daphnia</taxon>
    </lineage>
</organism>
<sequence>MFGQYYIRVEKREGLGGRVGGEVEGLVESRGRVAVHEVAVGTRSKKEFSPLNYDGRLIHLRERKNKGKSTRPYLYPLSFEVKRSRPFTHTCAHSAIRFRRRTVREPV</sequence>
<gene>
    <name evidence="1" type="ORF">OUZ56_003062</name>
</gene>
<evidence type="ECO:0000313" key="2">
    <source>
        <dbReference type="Proteomes" id="UP001234178"/>
    </source>
</evidence>
<comment type="caution">
    <text evidence="1">The sequence shown here is derived from an EMBL/GenBank/DDBJ whole genome shotgun (WGS) entry which is preliminary data.</text>
</comment>
<accession>A0ABR0A7M4</accession>